<feature type="region of interest" description="Disordered" evidence="1">
    <location>
        <begin position="49"/>
        <end position="68"/>
    </location>
</feature>
<gene>
    <name evidence="2" type="ORF">RD2015_3122</name>
</gene>
<dbReference type="EMBL" id="CP013729">
    <property type="protein sequence ID" value="ALV07583.1"/>
    <property type="molecule type" value="Genomic_DNA"/>
</dbReference>
<sequence length="68" mass="7731">MDLKQLLWRVVYTKNANLHSGAFCAGPWHPDRSHVERCAEVLRARQQDVGIQSNQQAQKNASSWNGLN</sequence>
<organism evidence="2 3">
    <name type="scientific">Roseateles depolymerans</name>
    <dbReference type="NCBI Taxonomy" id="76731"/>
    <lineage>
        <taxon>Bacteria</taxon>
        <taxon>Pseudomonadati</taxon>
        <taxon>Pseudomonadota</taxon>
        <taxon>Betaproteobacteria</taxon>
        <taxon>Burkholderiales</taxon>
        <taxon>Sphaerotilaceae</taxon>
        <taxon>Roseateles</taxon>
    </lineage>
</organism>
<dbReference type="KEGG" id="rdp:RD2015_3122"/>
<dbReference type="AlphaFoldDB" id="A0A0U3LHK5"/>
<evidence type="ECO:0000256" key="1">
    <source>
        <dbReference type="SAM" id="MobiDB-lite"/>
    </source>
</evidence>
<feature type="compositionally biased region" description="Low complexity" evidence="1">
    <location>
        <begin position="52"/>
        <end position="68"/>
    </location>
</feature>
<keyword evidence="3" id="KW-1185">Reference proteome</keyword>
<dbReference type="OrthoDB" id="9182641at2"/>
<dbReference type="RefSeq" id="WP_147306991.1">
    <property type="nucleotide sequence ID" value="NZ_CP013729.1"/>
</dbReference>
<evidence type="ECO:0000313" key="3">
    <source>
        <dbReference type="Proteomes" id="UP000060699"/>
    </source>
</evidence>
<evidence type="ECO:0000313" key="2">
    <source>
        <dbReference type="EMBL" id="ALV07583.1"/>
    </source>
</evidence>
<proteinExistence type="predicted"/>
<reference evidence="2 3" key="1">
    <citation type="submission" date="2015-12" db="EMBL/GenBank/DDBJ databases">
        <title>Complete genome of Roseateles depolymerans KCTC 42856.</title>
        <authorList>
            <person name="Kim K.M."/>
        </authorList>
    </citation>
    <scope>NUCLEOTIDE SEQUENCE [LARGE SCALE GENOMIC DNA]</scope>
    <source>
        <strain evidence="2 3">KCTC 42856</strain>
    </source>
</reference>
<name>A0A0U3LHK5_9BURK</name>
<protein>
    <submittedName>
        <fullName evidence="2">Uncharacterized protein</fullName>
    </submittedName>
</protein>
<accession>A0A0U3LHK5</accession>
<dbReference type="Proteomes" id="UP000060699">
    <property type="component" value="Chromosome"/>
</dbReference>